<sequence length="75" mass="8834">MPHQVCLKFNDCPPLYWDFHDYNHAWMWAEAIMSTFHGDWKGPTIYQSPGEAIERRHFACNDRNLNSLEIIGNVP</sequence>
<organism evidence="1">
    <name type="scientific">viral metagenome</name>
    <dbReference type="NCBI Taxonomy" id="1070528"/>
    <lineage>
        <taxon>unclassified sequences</taxon>
        <taxon>metagenomes</taxon>
        <taxon>organismal metagenomes</taxon>
    </lineage>
</organism>
<accession>A0A6M3KZ12</accession>
<dbReference type="EMBL" id="MT142690">
    <property type="protein sequence ID" value="QJA87230.1"/>
    <property type="molecule type" value="Genomic_DNA"/>
</dbReference>
<reference evidence="1" key="1">
    <citation type="submission" date="2020-03" db="EMBL/GenBank/DDBJ databases">
        <title>The deep terrestrial virosphere.</title>
        <authorList>
            <person name="Holmfeldt K."/>
            <person name="Nilsson E."/>
            <person name="Simone D."/>
            <person name="Lopez-Fernandez M."/>
            <person name="Wu X."/>
            <person name="de Brujin I."/>
            <person name="Lundin D."/>
            <person name="Andersson A."/>
            <person name="Bertilsson S."/>
            <person name="Dopson M."/>
        </authorList>
    </citation>
    <scope>NUCLEOTIDE SEQUENCE</scope>
    <source>
        <strain evidence="1">MM415B03028</strain>
    </source>
</reference>
<name>A0A6M3KZ12_9ZZZZ</name>
<dbReference type="AlphaFoldDB" id="A0A6M3KZ12"/>
<protein>
    <submittedName>
        <fullName evidence="1">Uncharacterized protein</fullName>
    </submittedName>
</protein>
<evidence type="ECO:0000313" key="1">
    <source>
        <dbReference type="EMBL" id="QJA87230.1"/>
    </source>
</evidence>
<proteinExistence type="predicted"/>
<gene>
    <name evidence="1" type="ORF">MM415B03028_0008</name>
</gene>